<evidence type="ECO:0000259" key="16">
    <source>
        <dbReference type="PROSITE" id="PS51066"/>
    </source>
</evidence>
<evidence type="ECO:0000256" key="12">
    <source>
        <dbReference type="ARBA" id="ARBA00023268"/>
    </source>
</evidence>
<evidence type="ECO:0000256" key="11">
    <source>
        <dbReference type="ARBA" id="ARBA00023239"/>
    </source>
</evidence>
<feature type="binding site" evidence="15">
    <location>
        <position position="93"/>
    </location>
    <ligand>
        <name>DNA</name>
        <dbReference type="ChEBI" id="CHEBI:16991"/>
    </ligand>
</feature>
<proteinExistence type="inferred from homology"/>
<dbReference type="HAMAP" id="MF_00103">
    <property type="entry name" value="Fapy_DNA_glycosyl"/>
    <property type="match status" value="1"/>
</dbReference>
<accession>A0ABV9Q7X9</accession>
<dbReference type="CDD" id="cd08966">
    <property type="entry name" value="EcFpg-like_N"/>
    <property type="match status" value="1"/>
</dbReference>
<keyword evidence="12 15" id="KW-0511">Multifunctional enzyme</keyword>
<feature type="domain" description="Formamidopyrimidine-DNA glycosylase catalytic" evidence="17">
    <location>
        <begin position="2"/>
        <end position="115"/>
    </location>
</feature>
<keyword evidence="9 15" id="KW-0238">DNA-binding</keyword>
<dbReference type="Pfam" id="PF06831">
    <property type="entry name" value="H2TH"/>
    <property type="match status" value="1"/>
</dbReference>
<keyword evidence="11 15" id="KW-0456">Lyase</keyword>
<evidence type="ECO:0000256" key="9">
    <source>
        <dbReference type="ARBA" id="ARBA00023125"/>
    </source>
</evidence>
<evidence type="ECO:0000256" key="2">
    <source>
        <dbReference type="ARBA" id="ARBA00009409"/>
    </source>
</evidence>
<dbReference type="Pfam" id="PF06827">
    <property type="entry name" value="zf-FPG_IleRS"/>
    <property type="match status" value="1"/>
</dbReference>
<dbReference type="SUPFAM" id="SSF57716">
    <property type="entry name" value="Glucocorticoid receptor-like (DNA-binding domain)"/>
    <property type="match status" value="1"/>
</dbReference>
<dbReference type="InterPro" id="IPR000214">
    <property type="entry name" value="Znf_DNA_glyclase/AP_lyase"/>
</dbReference>
<name>A0ABV9Q7X9_9BACL</name>
<dbReference type="InterPro" id="IPR035937">
    <property type="entry name" value="FPG_N"/>
</dbReference>
<comment type="cofactor">
    <cofactor evidence="15">
        <name>Zn(2+)</name>
        <dbReference type="ChEBI" id="CHEBI:29105"/>
    </cofactor>
    <text evidence="15">Binds 1 zinc ion per subunit.</text>
</comment>
<dbReference type="InterPro" id="IPR010663">
    <property type="entry name" value="Znf_FPG/IleRS"/>
</dbReference>
<sequence>MPELPEVETVRRSLEALVVGKTIRDVIVSLPRMIRTPDDAEQFRQMLRGQIIERVGRRGKFLLLETGPYTLVSHLRMEGRYGVYQQEDPIEKHTHVIFQFTDGTELRYKDVRQFGTFDLLTRGDFSAVRGLRKIGPEPLEAAFTPEGLRKSLQRRTGKIKALLLDQDLVAGIGNIYADEALFQAGIHPECLGKNLTKEQCEKLHKAIVDVLSLSVELGGSSVKSYVNGFGKSGEFQYRLKVYGKDKAPCPNCGTAIEKIRVGGRGTHFCLQCQPMFKSL</sequence>
<dbReference type="InterPro" id="IPR020629">
    <property type="entry name" value="FPG_Glyclase"/>
</dbReference>
<dbReference type="PROSITE" id="PS01242">
    <property type="entry name" value="ZF_FPG_1"/>
    <property type="match status" value="1"/>
</dbReference>
<evidence type="ECO:0000256" key="7">
    <source>
        <dbReference type="ARBA" id="ARBA00022801"/>
    </source>
</evidence>
<feature type="active site" description="Schiff-base intermediate with DNA" evidence="15">
    <location>
        <position position="2"/>
    </location>
</feature>
<evidence type="ECO:0000256" key="5">
    <source>
        <dbReference type="ARBA" id="ARBA00022763"/>
    </source>
</evidence>
<feature type="active site" description="Proton donor" evidence="15">
    <location>
        <position position="3"/>
    </location>
</feature>
<dbReference type="Proteomes" id="UP001596002">
    <property type="component" value="Unassembled WGS sequence"/>
</dbReference>
<feature type="active site" description="Proton donor; for delta-elimination activity" evidence="15">
    <location>
        <position position="264"/>
    </location>
</feature>
<comment type="similarity">
    <text evidence="2 15">Belongs to the FPG family.</text>
</comment>
<comment type="subunit">
    <text evidence="3 15">Monomer.</text>
</comment>
<evidence type="ECO:0000259" key="17">
    <source>
        <dbReference type="PROSITE" id="PS51068"/>
    </source>
</evidence>
<comment type="catalytic activity">
    <reaction evidence="14 15">
        <text>2'-deoxyribonucleotide-(2'-deoxyribose 5'-phosphate)-2'-deoxyribonucleotide-DNA = a 3'-end 2'-deoxyribonucleotide-(2,3-dehydro-2,3-deoxyribose 5'-phosphate)-DNA + a 5'-end 5'-phospho-2'-deoxyribonucleoside-DNA + H(+)</text>
        <dbReference type="Rhea" id="RHEA:66592"/>
        <dbReference type="Rhea" id="RHEA-COMP:13180"/>
        <dbReference type="Rhea" id="RHEA-COMP:16897"/>
        <dbReference type="Rhea" id="RHEA-COMP:17067"/>
        <dbReference type="ChEBI" id="CHEBI:15378"/>
        <dbReference type="ChEBI" id="CHEBI:136412"/>
        <dbReference type="ChEBI" id="CHEBI:157695"/>
        <dbReference type="ChEBI" id="CHEBI:167181"/>
        <dbReference type="EC" id="4.2.99.18"/>
    </reaction>
</comment>
<keyword evidence="6 15" id="KW-0863">Zinc-finger</keyword>
<dbReference type="InterPro" id="IPR015886">
    <property type="entry name" value="H2TH_FPG"/>
</dbReference>
<evidence type="ECO:0000256" key="13">
    <source>
        <dbReference type="ARBA" id="ARBA00023295"/>
    </source>
</evidence>
<gene>
    <name evidence="15 18" type="primary">mutM</name>
    <name evidence="15" type="synonym">fpg</name>
    <name evidence="18" type="ORF">ACFO8Q_21825</name>
</gene>
<keyword evidence="13 15" id="KW-0326">Glycosidase</keyword>
<evidence type="ECO:0000313" key="19">
    <source>
        <dbReference type="Proteomes" id="UP001596002"/>
    </source>
</evidence>
<dbReference type="Gene3D" id="3.20.190.10">
    <property type="entry name" value="MutM-like, N-terminal"/>
    <property type="match status" value="1"/>
</dbReference>
<dbReference type="EC" id="3.2.2.23" evidence="15"/>
<dbReference type="EMBL" id="JBHSHC010000152">
    <property type="protein sequence ID" value="MFC4769928.1"/>
    <property type="molecule type" value="Genomic_DNA"/>
</dbReference>
<feature type="binding site" evidence="15">
    <location>
        <position position="155"/>
    </location>
    <ligand>
        <name>DNA</name>
        <dbReference type="ChEBI" id="CHEBI:16991"/>
    </ligand>
</feature>
<dbReference type="PANTHER" id="PTHR22993:SF9">
    <property type="entry name" value="FORMAMIDOPYRIMIDINE-DNA GLYCOSYLASE"/>
    <property type="match status" value="1"/>
</dbReference>
<dbReference type="SMART" id="SM00898">
    <property type="entry name" value="Fapy_DNA_glyco"/>
    <property type="match status" value="1"/>
</dbReference>
<evidence type="ECO:0000256" key="8">
    <source>
        <dbReference type="ARBA" id="ARBA00022833"/>
    </source>
</evidence>
<evidence type="ECO:0000256" key="14">
    <source>
        <dbReference type="ARBA" id="ARBA00044632"/>
    </source>
</evidence>
<evidence type="ECO:0000313" key="18">
    <source>
        <dbReference type="EMBL" id="MFC4769928.1"/>
    </source>
</evidence>
<dbReference type="InterPro" id="IPR010979">
    <property type="entry name" value="Ribosomal_uS13-like_H2TH"/>
</dbReference>
<evidence type="ECO:0000256" key="10">
    <source>
        <dbReference type="ARBA" id="ARBA00023204"/>
    </source>
</evidence>
<dbReference type="NCBIfam" id="NF002211">
    <property type="entry name" value="PRK01103.1"/>
    <property type="match status" value="1"/>
</dbReference>
<keyword evidence="19" id="KW-1185">Reference proteome</keyword>
<dbReference type="NCBIfam" id="TIGR00577">
    <property type="entry name" value="fpg"/>
    <property type="match status" value="1"/>
</dbReference>
<evidence type="ECO:0000256" key="6">
    <source>
        <dbReference type="ARBA" id="ARBA00022771"/>
    </source>
</evidence>
<evidence type="ECO:0000256" key="4">
    <source>
        <dbReference type="ARBA" id="ARBA00022723"/>
    </source>
</evidence>
<feature type="active site" description="Proton donor; for beta-elimination activity" evidence="15">
    <location>
        <position position="60"/>
    </location>
</feature>
<reference evidence="19" key="1">
    <citation type="journal article" date="2019" name="Int. J. Syst. Evol. Microbiol.">
        <title>The Global Catalogue of Microorganisms (GCM) 10K type strain sequencing project: providing services to taxonomists for standard genome sequencing and annotation.</title>
        <authorList>
            <consortium name="The Broad Institute Genomics Platform"/>
            <consortium name="The Broad Institute Genome Sequencing Center for Infectious Disease"/>
            <person name="Wu L."/>
            <person name="Ma J."/>
        </authorList>
    </citation>
    <scope>NUCLEOTIDE SEQUENCE [LARGE SCALE GENOMIC DNA]</scope>
    <source>
        <strain evidence="19">WYCCWR 12678</strain>
    </source>
</reference>
<evidence type="ECO:0000256" key="1">
    <source>
        <dbReference type="ARBA" id="ARBA00001668"/>
    </source>
</evidence>
<dbReference type="PROSITE" id="PS51068">
    <property type="entry name" value="FPG_CAT"/>
    <property type="match status" value="1"/>
</dbReference>
<dbReference type="SUPFAM" id="SSF81624">
    <property type="entry name" value="N-terminal domain of MutM-like DNA repair proteins"/>
    <property type="match status" value="1"/>
</dbReference>
<comment type="function">
    <text evidence="15">Involved in base excision repair of DNA damaged by oxidation or by mutagenic agents. Acts as DNA glycosylase that recognizes and removes damaged bases. Has a preference for oxidized purines, such as 7,8-dihydro-8-oxoguanine (8-oxoG). Has AP (apurinic/apyrimidinic) lyase activity and introduces nicks in the DNA strand. Cleaves the DNA backbone by beta-delta elimination to generate a single-strand break at the site of the removed base with both 3'- and 5'-phosphates.</text>
</comment>
<dbReference type="InterPro" id="IPR015887">
    <property type="entry name" value="DNA_glyclase_Znf_dom_DNA_BS"/>
</dbReference>
<organism evidence="18 19">
    <name type="scientific">Effusibacillus consociatus</name>
    <dbReference type="NCBI Taxonomy" id="1117041"/>
    <lineage>
        <taxon>Bacteria</taxon>
        <taxon>Bacillati</taxon>
        <taxon>Bacillota</taxon>
        <taxon>Bacilli</taxon>
        <taxon>Bacillales</taxon>
        <taxon>Alicyclobacillaceae</taxon>
        <taxon>Effusibacillus</taxon>
    </lineage>
</organism>
<comment type="caution">
    <text evidence="18">The sequence shown here is derived from an EMBL/GenBank/DDBJ whole genome shotgun (WGS) entry which is preliminary data.</text>
</comment>
<dbReference type="RefSeq" id="WP_380029015.1">
    <property type="nucleotide sequence ID" value="NZ_JBHSHC010000152.1"/>
</dbReference>
<keyword evidence="5 15" id="KW-0227">DNA damage</keyword>
<keyword evidence="10 15" id="KW-0234">DNA repair</keyword>
<feature type="binding site" evidence="15">
    <location>
        <position position="112"/>
    </location>
    <ligand>
        <name>DNA</name>
        <dbReference type="ChEBI" id="CHEBI:16991"/>
    </ligand>
</feature>
<dbReference type="InterPro" id="IPR012319">
    <property type="entry name" value="FPG_cat"/>
</dbReference>
<comment type="catalytic activity">
    <reaction evidence="1 15">
        <text>Hydrolysis of DNA containing ring-opened 7-methylguanine residues, releasing 2,6-diamino-4-hydroxy-5-(N-methyl)formamidopyrimidine.</text>
        <dbReference type="EC" id="3.2.2.23"/>
    </reaction>
</comment>
<keyword evidence="8 15" id="KW-0862">Zinc</keyword>
<evidence type="ECO:0000256" key="15">
    <source>
        <dbReference type="HAMAP-Rule" id="MF_00103"/>
    </source>
</evidence>
<keyword evidence="4 15" id="KW-0479">Metal-binding</keyword>
<feature type="domain" description="FPG-type" evidence="16">
    <location>
        <begin position="240"/>
        <end position="274"/>
    </location>
</feature>
<dbReference type="GO" id="GO:0008534">
    <property type="term" value="F:oxidized purine nucleobase lesion DNA N-glycosylase activity"/>
    <property type="evidence" value="ECO:0007669"/>
    <property type="project" value="UniProtKB-EC"/>
</dbReference>
<dbReference type="Gene3D" id="1.10.8.50">
    <property type="match status" value="1"/>
</dbReference>
<dbReference type="PROSITE" id="PS51066">
    <property type="entry name" value="ZF_FPG_2"/>
    <property type="match status" value="1"/>
</dbReference>
<dbReference type="SMART" id="SM01232">
    <property type="entry name" value="H2TH"/>
    <property type="match status" value="1"/>
</dbReference>
<evidence type="ECO:0000256" key="3">
    <source>
        <dbReference type="ARBA" id="ARBA00011245"/>
    </source>
</evidence>
<keyword evidence="7 15" id="KW-0378">Hydrolase</keyword>
<dbReference type="Pfam" id="PF01149">
    <property type="entry name" value="Fapy_DNA_glyco"/>
    <property type="match status" value="1"/>
</dbReference>
<protein>
    <recommendedName>
        <fullName evidence="15">Formamidopyrimidine-DNA glycosylase</fullName>
        <shortName evidence="15">Fapy-DNA glycosylase</shortName>
        <ecNumber evidence="15">3.2.2.23</ecNumber>
    </recommendedName>
    <alternativeName>
        <fullName evidence="15">DNA-(apurinic or apyrimidinic site) lyase MutM</fullName>
        <shortName evidence="15">AP lyase MutM</shortName>
        <ecNumber evidence="15">4.2.99.18</ecNumber>
    </alternativeName>
</protein>
<dbReference type="EC" id="4.2.99.18" evidence="15"/>
<dbReference type="SUPFAM" id="SSF46946">
    <property type="entry name" value="S13-like H2TH domain"/>
    <property type="match status" value="1"/>
</dbReference>
<dbReference type="PANTHER" id="PTHR22993">
    <property type="entry name" value="FORMAMIDOPYRIMIDINE-DNA GLYCOSYLASE"/>
    <property type="match status" value="1"/>
</dbReference>